<comment type="subunit">
    <text evidence="14">Composed of 13 different subunits. Subunits NuoCD, E, F, and G constitute the peripheral sector of the complex.</text>
</comment>
<dbReference type="SUPFAM" id="SSF142984">
    <property type="entry name" value="Nqo1 middle domain-like"/>
    <property type="match status" value="1"/>
</dbReference>
<evidence type="ECO:0000256" key="1">
    <source>
        <dbReference type="ARBA" id="ARBA00001917"/>
    </source>
</evidence>
<evidence type="ECO:0000256" key="10">
    <source>
        <dbReference type="ARBA" id="ARBA00022967"/>
    </source>
</evidence>
<dbReference type="EMBL" id="RJVO01000005">
    <property type="protein sequence ID" value="ROH89218.1"/>
    <property type="molecule type" value="Genomic_DNA"/>
</dbReference>
<dbReference type="FunFam" id="3.40.50.11540:FF:000001">
    <property type="entry name" value="NADH dehydrogenase [ubiquinone] flavoprotein 1, mitochondrial"/>
    <property type="match status" value="1"/>
</dbReference>
<evidence type="ECO:0000259" key="17">
    <source>
        <dbReference type="SMART" id="SM00928"/>
    </source>
</evidence>
<evidence type="ECO:0000256" key="4">
    <source>
        <dbReference type="ARBA" id="ARBA00019901"/>
    </source>
</evidence>
<dbReference type="AlphaFoldDB" id="A0A3N0VA62"/>
<evidence type="ECO:0000256" key="5">
    <source>
        <dbReference type="ARBA" id="ARBA00022485"/>
    </source>
</evidence>
<dbReference type="Gene3D" id="3.40.50.11540">
    <property type="entry name" value="NADH-ubiquinone oxidoreductase 51kDa subunit"/>
    <property type="match status" value="1"/>
</dbReference>
<protein>
    <recommendedName>
        <fullName evidence="4 16">NADH-quinone oxidoreductase subunit F</fullName>
        <ecNumber evidence="16">7.1.1.-</ecNumber>
    </recommendedName>
</protein>
<dbReference type="InterPro" id="IPR037225">
    <property type="entry name" value="Nuo51_FMN-bd_sf"/>
</dbReference>
<keyword evidence="12 16" id="KW-0411">Iron-sulfur</keyword>
<comment type="cofactor">
    <cofactor evidence="2 16">
        <name>[4Fe-4S] cluster</name>
        <dbReference type="ChEBI" id="CHEBI:49883"/>
    </cofactor>
</comment>
<comment type="cofactor">
    <cofactor evidence="1 16">
        <name>FMN</name>
        <dbReference type="ChEBI" id="CHEBI:58210"/>
    </cofactor>
</comment>
<dbReference type="Proteomes" id="UP000282106">
    <property type="component" value="Unassembled WGS sequence"/>
</dbReference>
<comment type="function">
    <text evidence="16">NDH-1 shuttles electrons from NADH, via FMN and iron-sulfur (Fe-S) centers, to quinones in the respiratory chain.</text>
</comment>
<keyword evidence="8 16" id="KW-0874">Quinone</keyword>
<dbReference type="GO" id="GO:0046872">
    <property type="term" value="F:metal ion binding"/>
    <property type="evidence" value="ECO:0007669"/>
    <property type="project" value="UniProtKB-KW"/>
</dbReference>
<dbReference type="NCBIfam" id="NF010120">
    <property type="entry name" value="PRK13596.1"/>
    <property type="match status" value="1"/>
</dbReference>
<dbReference type="Pfam" id="PF10589">
    <property type="entry name" value="NADH_4Fe-4S"/>
    <property type="match status" value="1"/>
</dbReference>
<keyword evidence="11 16" id="KW-0408">Iron</keyword>
<evidence type="ECO:0000256" key="3">
    <source>
        <dbReference type="ARBA" id="ARBA00007523"/>
    </source>
</evidence>
<dbReference type="Gene3D" id="1.20.1440.230">
    <property type="entry name" value="NADH-ubiquinone oxidoreductase 51kDa subunit, iron-sulphur binding domain"/>
    <property type="match status" value="1"/>
</dbReference>
<dbReference type="InterPro" id="IPR019575">
    <property type="entry name" value="Nuop51_4Fe4S-bd"/>
</dbReference>
<evidence type="ECO:0000256" key="15">
    <source>
        <dbReference type="ARBA" id="ARBA00047712"/>
    </source>
</evidence>
<keyword evidence="18" id="KW-0560">Oxidoreductase</keyword>
<dbReference type="EC" id="7.1.1.-" evidence="16"/>
<dbReference type="GO" id="GO:0010181">
    <property type="term" value="F:FMN binding"/>
    <property type="evidence" value="ECO:0007669"/>
    <property type="project" value="InterPro"/>
</dbReference>
<evidence type="ECO:0000256" key="14">
    <source>
        <dbReference type="ARBA" id="ARBA00026021"/>
    </source>
</evidence>
<proteinExistence type="inferred from homology"/>
<dbReference type="InterPro" id="IPR037207">
    <property type="entry name" value="Nuop51_4Fe4S-bd_sf"/>
</dbReference>
<dbReference type="NCBIfam" id="TIGR01959">
    <property type="entry name" value="nuoF_fam"/>
    <property type="match status" value="1"/>
</dbReference>
<keyword evidence="19" id="KW-1185">Reference proteome</keyword>
<sequence length="460" mass="49638">MRSATDPNYQKPLTRLIDVAAGPLGLAGYEAEGGYRALKTAVKELQPQDIQARVKDANLRGRGGAGFPTGIKWSLIPMGPDAGAKYLVCNADEMEPGTFKDRLLMEQAPHQLVEAMATAAYAIGAQTGYIFLRGEYVVAAERLNRAIDEAKAAGYLGKNILGGAWSFELYVHTGAGRYICGEETALINSLEGRRANPRAKPPFPQIAGLWGRPTIVNNVETLCNIPHIVLNGADWFKGLNQGKSKDGGTKLYGCSGRANKPGVWELPIGTSARELLEVHAGGMRGGKKLKAWLPGGASTDFLLPEHLDLAMDFDTIAKAGSRMGTGLITVVAEDQSMVSAVRNLEEFFARESCGWCTPCRDGLPWSVKLLRAIERGEGVPEDIDHLAKLTRWLGPGKTFCAHAPGAMEPLQSALKYFRAEFEAGLAVNHIPKEGDACILPDHGEGPKAAYAKERMKWVNA</sequence>
<evidence type="ECO:0000313" key="18">
    <source>
        <dbReference type="EMBL" id="ROH89218.1"/>
    </source>
</evidence>
<evidence type="ECO:0000256" key="6">
    <source>
        <dbReference type="ARBA" id="ARBA00022630"/>
    </source>
</evidence>
<dbReference type="SUPFAM" id="SSF140490">
    <property type="entry name" value="Nqo1C-terminal domain-like"/>
    <property type="match status" value="1"/>
</dbReference>
<feature type="domain" description="NADH-ubiquinone oxidoreductase 51kDa subunit iron-sulphur binding" evidence="17">
    <location>
        <begin position="338"/>
        <end position="383"/>
    </location>
</feature>
<evidence type="ECO:0000256" key="2">
    <source>
        <dbReference type="ARBA" id="ARBA00001966"/>
    </source>
</evidence>
<dbReference type="Pfam" id="PF01512">
    <property type="entry name" value="Complex1_51K"/>
    <property type="match status" value="1"/>
</dbReference>
<dbReference type="PROSITE" id="PS00645">
    <property type="entry name" value="COMPLEX1_51K_2"/>
    <property type="match status" value="1"/>
</dbReference>
<dbReference type="Gene3D" id="3.10.20.600">
    <property type="match status" value="1"/>
</dbReference>
<keyword evidence="7 16" id="KW-0288">FMN</keyword>
<dbReference type="InParanoid" id="A0A3N0VA62"/>
<dbReference type="SUPFAM" id="SSF142019">
    <property type="entry name" value="Nqo1 FMN-binding domain-like"/>
    <property type="match status" value="1"/>
</dbReference>
<comment type="similarity">
    <text evidence="3 16">Belongs to the complex I 51 kDa subunit family.</text>
</comment>
<comment type="caution">
    <text evidence="18">The sequence shown here is derived from an EMBL/GenBank/DDBJ whole genome shotgun (WGS) entry which is preliminary data.</text>
</comment>
<dbReference type="InterPro" id="IPR011537">
    <property type="entry name" value="NADH-UbQ_OxRdtase_suF"/>
</dbReference>
<dbReference type="PANTHER" id="PTHR43578:SF3">
    <property type="entry name" value="NADH-QUINONE OXIDOREDUCTASE SUBUNIT F"/>
    <property type="match status" value="1"/>
</dbReference>
<dbReference type="Gene3D" id="6.10.250.1450">
    <property type="match status" value="1"/>
</dbReference>
<evidence type="ECO:0000256" key="12">
    <source>
        <dbReference type="ARBA" id="ARBA00023014"/>
    </source>
</evidence>
<dbReference type="GO" id="GO:0048038">
    <property type="term" value="F:quinone binding"/>
    <property type="evidence" value="ECO:0007669"/>
    <property type="project" value="UniProtKB-KW"/>
</dbReference>
<keyword evidence="13 16" id="KW-0520">NAD</keyword>
<gene>
    <name evidence="18" type="primary">nuoF</name>
    <name evidence="18" type="ORF">ED208_11790</name>
</gene>
<dbReference type="PROSITE" id="PS00644">
    <property type="entry name" value="COMPLEX1_51K_1"/>
    <property type="match status" value="1"/>
</dbReference>
<dbReference type="FunFam" id="1.20.1440.230:FF:000002">
    <property type="entry name" value="NADH-quinone oxidoreductase subunit F"/>
    <property type="match status" value="1"/>
</dbReference>
<dbReference type="FunFam" id="3.10.20.600:FF:000002">
    <property type="entry name" value="NADH-quinone oxidoreductase subunit F"/>
    <property type="match status" value="1"/>
</dbReference>
<evidence type="ECO:0000256" key="11">
    <source>
        <dbReference type="ARBA" id="ARBA00023004"/>
    </source>
</evidence>
<evidence type="ECO:0000256" key="9">
    <source>
        <dbReference type="ARBA" id="ARBA00022723"/>
    </source>
</evidence>
<keyword evidence="10" id="KW-1278">Translocase</keyword>
<dbReference type="InterPro" id="IPR011538">
    <property type="entry name" value="Nuo51_FMN-bd"/>
</dbReference>
<dbReference type="GO" id="GO:0051539">
    <property type="term" value="F:4 iron, 4 sulfur cluster binding"/>
    <property type="evidence" value="ECO:0007669"/>
    <property type="project" value="UniProtKB-UniRule"/>
</dbReference>
<name>A0A3N0VA62_9GAMM</name>
<evidence type="ECO:0000313" key="19">
    <source>
        <dbReference type="Proteomes" id="UP000282106"/>
    </source>
</evidence>
<evidence type="ECO:0000256" key="16">
    <source>
        <dbReference type="RuleBase" id="RU364066"/>
    </source>
</evidence>
<comment type="catalytic activity">
    <reaction evidence="15 16">
        <text>a quinone + NADH + 5 H(+)(in) = a quinol + NAD(+) + 4 H(+)(out)</text>
        <dbReference type="Rhea" id="RHEA:57888"/>
        <dbReference type="ChEBI" id="CHEBI:15378"/>
        <dbReference type="ChEBI" id="CHEBI:24646"/>
        <dbReference type="ChEBI" id="CHEBI:57540"/>
        <dbReference type="ChEBI" id="CHEBI:57945"/>
        <dbReference type="ChEBI" id="CHEBI:132124"/>
    </reaction>
</comment>
<evidence type="ECO:0000256" key="7">
    <source>
        <dbReference type="ARBA" id="ARBA00022643"/>
    </source>
</evidence>
<dbReference type="FunCoup" id="A0A3N0VA62">
    <property type="interactions" value="465"/>
</dbReference>
<organism evidence="18 19">
    <name type="scientific">Stagnimonas aquatica</name>
    <dbReference type="NCBI Taxonomy" id="2689987"/>
    <lineage>
        <taxon>Bacteria</taxon>
        <taxon>Pseudomonadati</taxon>
        <taxon>Pseudomonadota</taxon>
        <taxon>Gammaproteobacteria</taxon>
        <taxon>Nevskiales</taxon>
        <taxon>Nevskiaceae</taxon>
        <taxon>Stagnimonas</taxon>
    </lineage>
</organism>
<keyword evidence="9 16" id="KW-0479">Metal-binding</keyword>
<dbReference type="GO" id="GO:0008137">
    <property type="term" value="F:NADH dehydrogenase (ubiquinone) activity"/>
    <property type="evidence" value="ECO:0007669"/>
    <property type="project" value="InterPro"/>
</dbReference>
<dbReference type="InterPro" id="IPR001949">
    <property type="entry name" value="NADH-UbQ_OxRdtase_51kDa_CS"/>
</dbReference>
<keyword evidence="5 16" id="KW-0004">4Fe-4S</keyword>
<keyword evidence="6 16" id="KW-0285">Flavoprotein</keyword>
<dbReference type="GO" id="GO:0016491">
    <property type="term" value="F:oxidoreductase activity"/>
    <property type="evidence" value="ECO:0007669"/>
    <property type="project" value="UniProtKB-KW"/>
</dbReference>
<evidence type="ECO:0000256" key="8">
    <source>
        <dbReference type="ARBA" id="ARBA00022719"/>
    </source>
</evidence>
<dbReference type="GO" id="GO:0051287">
    <property type="term" value="F:NAD binding"/>
    <property type="evidence" value="ECO:0007669"/>
    <property type="project" value="UniProtKB-UniRule"/>
</dbReference>
<dbReference type="SMART" id="SM00928">
    <property type="entry name" value="NADH_4Fe-4S"/>
    <property type="match status" value="1"/>
</dbReference>
<dbReference type="PANTHER" id="PTHR43578">
    <property type="entry name" value="NADH-QUINONE OXIDOREDUCTASE SUBUNIT F"/>
    <property type="match status" value="1"/>
</dbReference>
<reference evidence="18 19" key="1">
    <citation type="submission" date="2018-10" db="EMBL/GenBank/DDBJ databases">
        <authorList>
            <person name="Chen W.-M."/>
        </authorList>
    </citation>
    <scope>NUCLEOTIDE SEQUENCE [LARGE SCALE GENOMIC DNA]</scope>
    <source>
        <strain evidence="18 19">THS-13</strain>
    </source>
</reference>
<accession>A0A3N0VA62</accession>
<evidence type="ECO:0000256" key="13">
    <source>
        <dbReference type="ARBA" id="ARBA00023027"/>
    </source>
</evidence>